<reference evidence="2 3" key="1">
    <citation type="submission" date="2013-11" db="EMBL/GenBank/DDBJ databases">
        <title>Draft genome of the bovine lungworm Dictyocaulus viviparus.</title>
        <authorList>
            <person name="Mitreva M."/>
        </authorList>
    </citation>
    <scope>NUCLEOTIDE SEQUENCE [LARGE SCALE GENOMIC DNA]</scope>
    <source>
        <strain evidence="2 3">HannoverDv2000</strain>
    </source>
</reference>
<keyword evidence="3" id="KW-1185">Reference proteome</keyword>
<evidence type="ECO:0000313" key="3">
    <source>
        <dbReference type="Proteomes" id="UP000053766"/>
    </source>
</evidence>
<evidence type="ECO:0000313" key="2">
    <source>
        <dbReference type="EMBL" id="KJH40379.1"/>
    </source>
</evidence>
<dbReference type="EMBL" id="KN717275">
    <property type="protein sequence ID" value="KJH40379.1"/>
    <property type="molecule type" value="Genomic_DNA"/>
</dbReference>
<evidence type="ECO:0000256" key="1">
    <source>
        <dbReference type="SAM" id="MobiDB-lite"/>
    </source>
</evidence>
<protein>
    <submittedName>
        <fullName evidence="2">Uncharacterized protein</fullName>
    </submittedName>
</protein>
<accession>A0A0D8X9S2</accession>
<organism evidence="2 3">
    <name type="scientific">Dictyocaulus viviparus</name>
    <name type="common">Bovine lungworm</name>
    <dbReference type="NCBI Taxonomy" id="29172"/>
    <lineage>
        <taxon>Eukaryota</taxon>
        <taxon>Metazoa</taxon>
        <taxon>Ecdysozoa</taxon>
        <taxon>Nematoda</taxon>
        <taxon>Chromadorea</taxon>
        <taxon>Rhabditida</taxon>
        <taxon>Rhabditina</taxon>
        <taxon>Rhabditomorpha</taxon>
        <taxon>Strongyloidea</taxon>
        <taxon>Metastrongylidae</taxon>
        <taxon>Dictyocaulus</taxon>
    </lineage>
</organism>
<dbReference type="PROSITE" id="PS51257">
    <property type="entry name" value="PROKAR_LIPOPROTEIN"/>
    <property type="match status" value="1"/>
</dbReference>
<gene>
    <name evidence="2" type="ORF">DICVIV_13670</name>
</gene>
<reference evidence="3" key="2">
    <citation type="journal article" date="2016" name="Sci. Rep.">
        <title>Dictyocaulus viviparus genome, variome and transcriptome elucidate lungworm biology and support future intervention.</title>
        <authorList>
            <person name="McNulty S.N."/>
            <person name="Strube C."/>
            <person name="Rosa B.A."/>
            <person name="Martin J.C."/>
            <person name="Tyagi R."/>
            <person name="Choi Y.J."/>
            <person name="Wang Q."/>
            <person name="Hallsworth Pepin K."/>
            <person name="Zhang X."/>
            <person name="Ozersky P."/>
            <person name="Wilson R.K."/>
            <person name="Sternberg P.W."/>
            <person name="Gasser R.B."/>
            <person name="Mitreva M."/>
        </authorList>
    </citation>
    <scope>NUCLEOTIDE SEQUENCE [LARGE SCALE GENOMIC DNA]</scope>
    <source>
        <strain evidence="3">HannoverDv2000</strain>
    </source>
</reference>
<name>A0A0D8X9S2_DICVI</name>
<feature type="region of interest" description="Disordered" evidence="1">
    <location>
        <begin position="76"/>
        <end position="95"/>
    </location>
</feature>
<proteinExistence type="predicted"/>
<dbReference type="AlphaFoldDB" id="A0A0D8X9S2"/>
<sequence length="144" mass="15534">MVGVDGKPAVGSVLLSGCSTTELSNQCCSTSDVVSRQSTFANPDDNSTYSSKLSLATSNTSKRSLLHSSFASKIKDNVGRDRDRSRSDELQERNAMLPPAMRCAYATEVTTYNSPSGNENIVKHGNQSKKKKHGMKVAKCTLKV</sequence>
<dbReference type="OrthoDB" id="5868050at2759"/>
<dbReference type="Proteomes" id="UP000053766">
    <property type="component" value="Unassembled WGS sequence"/>
</dbReference>
<feature type="compositionally biased region" description="Basic and acidic residues" evidence="1">
    <location>
        <begin position="76"/>
        <end position="92"/>
    </location>
</feature>